<organism evidence="7 8">
    <name type="scientific">Prosthecobacter vanneervenii</name>
    <dbReference type="NCBI Taxonomy" id="48466"/>
    <lineage>
        <taxon>Bacteria</taxon>
        <taxon>Pseudomonadati</taxon>
        <taxon>Verrucomicrobiota</taxon>
        <taxon>Verrucomicrobiia</taxon>
        <taxon>Verrucomicrobiales</taxon>
        <taxon>Verrucomicrobiaceae</taxon>
        <taxon>Prosthecobacter</taxon>
    </lineage>
</organism>
<dbReference type="EMBL" id="JACHIG010000004">
    <property type="protein sequence ID" value="MBB5032667.1"/>
    <property type="molecule type" value="Genomic_DNA"/>
</dbReference>
<reference evidence="7 8" key="1">
    <citation type="submission" date="2020-08" db="EMBL/GenBank/DDBJ databases">
        <title>Genomic Encyclopedia of Type Strains, Phase IV (KMG-IV): sequencing the most valuable type-strain genomes for metagenomic binning, comparative biology and taxonomic classification.</title>
        <authorList>
            <person name="Goeker M."/>
        </authorList>
    </citation>
    <scope>NUCLEOTIDE SEQUENCE [LARGE SCALE GENOMIC DNA]</scope>
    <source>
        <strain evidence="7 8">DSM 12252</strain>
    </source>
</reference>
<protein>
    <recommendedName>
        <fullName evidence="5">Ribonuclease VapC</fullName>
        <shortName evidence="5">RNase VapC</shortName>
        <ecNumber evidence="5">3.1.-.-</ecNumber>
    </recommendedName>
    <alternativeName>
        <fullName evidence="5">Toxin VapC</fullName>
    </alternativeName>
</protein>
<comment type="cofactor">
    <cofactor evidence="5">
        <name>Mg(2+)</name>
        <dbReference type="ChEBI" id="CHEBI:18420"/>
    </cofactor>
</comment>
<feature type="binding site" evidence="5">
    <location>
        <position position="102"/>
    </location>
    <ligand>
        <name>Mg(2+)</name>
        <dbReference type="ChEBI" id="CHEBI:18420"/>
    </ligand>
</feature>
<evidence type="ECO:0000256" key="2">
    <source>
        <dbReference type="ARBA" id="ARBA00022722"/>
    </source>
</evidence>
<dbReference type="GO" id="GO:0000287">
    <property type="term" value="F:magnesium ion binding"/>
    <property type="evidence" value="ECO:0007669"/>
    <property type="project" value="UniProtKB-UniRule"/>
</dbReference>
<evidence type="ECO:0000256" key="4">
    <source>
        <dbReference type="ARBA" id="ARBA00022801"/>
    </source>
</evidence>
<dbReference type="Gene3D" id="3.40.50.1010">
    <property type="entry name" value="5'-nuclease"/>
    <property type="match status" value="1"/>
</dbReference>
<accession>A0A7W7YAZ5</accession>
<gene>
    <name evidence="5" type="primary">vapC</name>
    <name evidence="7" type="ORF">HNQ65_002249</name>
</gene>
<keyword evidence="1 5" id="KW-1277">Toxin-antitoxin system</keyword>
<dbReference type="InterPro" id="IPR002716">
    <property type="entry name" value="PIN_dom"/>
</dbReference>
<dbReference type="SUPFAM" id="SSF88723">
    <property type="entry name" value="PIN domain-like"/>
    <property type="match status" value="1"/>
</dbReference>
<evidence type="ECO:0000313" key="7">
    <source>
        <dbReference type="EMBL" id="MBB5032667.1"/>
    </source>
</evidence>
<dbReference type="GO" id="GO:0090729">
    <property type="term" value="F:toxin activity"/>
    <property type="evidence" value="ECO:0007669"/>
    <property type="project" value="UniProtKB-KW"/>
</dbReference>
<dbReference type="GO" id="GO:0016787">
    <property type="term" value="F:hydrolase activity"/>
    <property type="evidence" value="ECO:0007669"/>
    <property type="project" value="UniProtKB-KW"/>
</dbReference>
<dbReference type="RefSeq" id="WP_184339586.1">
    <property type="nucleotide sequence ID" value="NZ_JACHIG010000004.1"/>
</dbReference>
<evidence type="ECO:0000259" key="6">
    <source>
        <dbReference type="Pfam" id="PF01850"/>
    </source>
</evidence>
<dbReference type="GO" id="GO:0004540">
    <property type="term" value="F:RNA nuclease activity"/>
    <property type="evidence" value="ECO:0007669"/>
    <property type="project" value="InterPro"/>
</dbReference>
<keyword evidence="5" id="KW-0800">Toxin</keyword>
<keyword evidence="2 5" id="KW-0540">Nuclease</keyword>
<evidence type="ECO:0000256" key="5">
    <source>
        <dbReference type="HAMAP-Rule" id="MF_00265"/>
    </source>
</evidence>
<dbReference type="HAMAP" id="MF_00265">
    <property type="entry name" value="VapC_Nob1"/>
    <property type="match status" value="1"/>
</dbReference>
<keyword evidence="3 5" id="KW-0479">Metal-binding</keyword>
<dbReference type="InterPro" id="IPR022907">
    <property type="entry name" value="VapC_family"/>
</dbReference>
<evidence type="ECO:0000256" key="3">
    <source>
        <dbReference type="ARBA" id="ARBA00022723"/>
    </source>
</evidence>
<evidence type="ECO:0000256" key="1">
    <source>
        <dbReference type="ARBA" id="ARBA00022649"/>
    </source>
</evidence>
<sequence>MSILLDSSVLIAALAPDEDRHEECLALLMKGDCVICAHALLETFSTLTGGKLGMKVDADVVAQLLSLTVIPRVHLVELSAEDILKALRVARKHGVRGGAVYDYVHLVAARKAEVTELYTVNLTDFQALRRQGDPEIRRP</sequence>
<comment type="function">
    <text evidence="5">Toxic component of a toxin-antitoxin (TA) system. An RNase.</text>
</comment>
<evidence type="ECO:0000313" key="8">
    <source>
        <dbReference type="Proteomes" id="UP000590740"/>
    </source>
</evidence>
<proteinExistence type="inferred from homology"/>
<feature type="domain" description="PIN" evidence="6">
    <location>
        <begin position="3"/>
        <end position="119"/>
    </location>
</feature>
<feature type="binding site" evidence="5">
    <location>
        <position position="6"/>
    </location>
    <ligand>
        <name>Mg(2+)</name>
        <dbReference type="ChEBI" id="CHEBI:18420"/>
    </ligand>
</feature>
<dbReference type="InterPro" id="IPR029060">
    <property type="entry name" value="PIN-like_dom_sf"/>
</dbReference>
<keyword evidence="4 5" id="KW-0378">Hydrolase</keyword>
<dbReference type="AlphaFoldDB" id="A0A7W7YAZ5"/>
<comment type="caution">
    <text evidence="7">The sequence shown here is derived from an EMBL/GenBank/DDBJ whole genome shotgun (WGS) entry which is preliminary data.</text>
</comment>
<keyword evidence="5" id="KW-0460">Magnesium</keyword>
<keyword evidence="8" id="KW-1185">Reference proteome</keyword>
<comment type="similarity">
    <text evidence="5">Belongs to the PINc/VapC protein family.</text>
</comment>
<name>A0A7W7YAZ5_9BACT</name>
<dbReference type="Proteomes" id="UP000590740">
    <property type="component" value="Unassembled WGS sequence"/>
</dbReference>
<dbReference type="Pfam" id="PF01850">
    <property type="entry name" value="PIN"/>
    <property type="match status" value="1"/>
</dbReference>
<dbReference type="EC" id="3.1.-.-" evidence="5"/>